<dbReference type="EMBL" id="AUPC02000448">
    <property type="protein sequence ID" value="POG59477.1"/>
    <property type="molecule type" value="Genomic_DNA"/>
</dbReference>
<feature type="region of interest" description="Disordered" evidence="1">
    <location>
        <begin position="1"/>
        <end position="23"/>
    </location>
</feature>
<protein>
    <submittedName>
        <fullName evidence="2">Uncharacterized protein</fullName>
    </submittedName>
</protein>
<evidence type="ECO:0000256" key="1">
    <source>
        <dbReference type="SAM" id="MobiDB-lite"/>
    </source>
</evidence>
<feature type="region of interest" description="Disordered" evidence="1">
    <location>
        <begin position="401"/>
        <end position="427"/>
    </location>
</feature>
<name>A0A2P4P267_RHIID</name>
<proteinExistence type="predicted"/>
<organism evidence="2 3">
    <name type="scientific">Rhizophagus irregularis (strain DAOM 181602 / DAOM 197198 / MUCL 43194)</name>
    <name type="common">Arbuscular mycorrhizal fungus</name>
    <name type="synonym">Glomus intraradices</name>
    <dbReference type="NCBI Taxonomy" id="747089"/>
    <lineage>
        <taxon>Eukaryota</taxon>
        <taxon>Fungi</taxon>
        <taxon>Fungi incertae sedis</taxon>
        <taxon>Mucoromycota</taxon>
        <taxon>Glomeromycotina</taxon>
        <taxon>Glomeromycetes</taxon>
        <taxon>Glomerales</taxon>
        <taxon>Glomeraceae</taxon>
        <taxon>Rhizophagus</taxon>
    </lineage>
</organism>
<gene>
    <name evidence="2" type="ORF">GLOIN_2v1789098</name>
</gene>
<evidence type="ECO:0000313" key="2">
    <source>
        <dbReference type="EMBL" id="POG59477.1"/>
    </source>
</evidence>
<reference evidence="2 3" key="2">
    <citation type="journal article" date="2018" name="New Phytol.">
        <title>High intraspecific genome diversity in the model arbuscular mycorrhizal symbiont Rhizophagus irregularis.</title>
        <authorList>
            <person name="Chen E.C.H."/>
            <person name="Morin E."/>
            <person name="Beaudet D."/>
            <person name="Noel J."/>
            <person name="Yildirir G."/>
            <person name="Ndikumana S."/>
            <person name="Charron P."/>
            <person name="St-Onge C."/>
            <person name="Giorgi J."/>
            <person name="Kruger M."/>
            <person name="Marton T."/>
            <person name="Ropars J."/>
            <person name="Grigoriev I.V."/>
            <person name="Hainaut M."/>
            <person name="Henrissat B."/>
            <person name="Roux C."/>
            <person name="Martin F."/>
            <person name="Corradi N."/>
        </authorList>
    </citation>
    <scope>NUCLEOTIDE SEQUENCE [LARGE SCALE GENOMIC DNA]</scope>
    <source>
        <strain evidence="2 3">DAOM 197198</strain>
    </source>
</reference>
<sequence>MYKESVTETKKKSRHVRENANKKQKIEKNLIFNKNKHRTQSTTKKLNASEELLYIKNQWTNIQLSQSDRIPYKATKIQQGIFKKDLFIGTLIRKARIKNKNNNISEIPLNYIILIDDILNKKANNYLPGNGKWIAFGQWLSMKSPIKRKNVIRYLKSLLNNNNSINNFLQNNSNPNSLDEIKEFEYMVKAKCIVNQNHQNLVHLEKLDDQDAITQAAVAINDYYFHTLDNASHRSNEFWERFAENFGAFARNNTLPYTSSNMASTHNTNHQECVDKLILTLKPLSDSINRFAQNYYNDFYKKLSQLNWGPFAPRSFGIFPMISINYNIISKYHLDKNDHKNSLAFLVVLGQVLVFSSRFLKNGNLKVTKGIRHSIVYYVHQDFFKELRNFNKKIKENNDKMKDDNDEIQDNDNEMKDFNNDINSNRKTLNTVTKRQTSMFIKANKKRNNDNIIRAKKGLKAEDNLLNIKY</sequence>
<reference evidence="2 3" key="1">
    <citation type="journal article" date="2013" name="Proc. Natl. Acad. Sci. U.S.A.">
        <title>Genome of an arbuscular mycorrhizal fungus provides insight into the oldest plant symbiosis.</title>
        <authorList>
            <person name="Tisserant E."/>
            <person name="Malbreil M."/>
            <person name="Kuo A."/>
            <person name="Kohler A."/>
            <person name="Symeonidi A."/>
            <person name="Balestrini R."/>
            <person name="Charron P."/>
            <person name="Duensing N."/>
            <person name="Frei Dit Frey N."/>
            <person name="Gianinazzi-Pearson V."/>
            <person name="Gilbert L.B."/>
            <person name="Handa Y."/>
            <person name="Herr J.R."/>
            <person name="Hijri M."/>
            <person name="Koul R."/>
            <person name="Kawaguchi M."/>
            <person name="Krajinski F."/>
            <person name="Lammers P.J."/>
            <person name="Masclaux F.G."/>
            <person name="Murat C."/>
            <person name="Morin E."/>
            <person name="Ndikumana S."/>
            <person name="Pagni M."/>
            <person name="Petitpierre D."/>
            <person name="Requena N."/>
            <person name="Rosikiewicz P."/>
            <person name="Riley R."/>
            <person name="Saito K."/>
            <person name="San Clemente H."/>
            <person name="Shapiro H."/>
            <person name="van Tuinen D."/>
            <person name="Becard G."/>
            <person name="Bonfante P."/>
            <person name="Paszkowski U."/>
            <person name="Shachar-Hill Y.Y."/>
            <person name="Tuskan G.A."/>
            <person name="Young P.W."/>
            <person name="Sanders I.R."/>
            <person name="Henrissat B."/>
            <person name="Rensing S.A."/>
            <person name="Grigoriev I.V."/>
            <person name="Corradi N."/>
            <person name="Roux C."/>
            <person name="Martin F."/>
        </authorList>
    </citation>
    <scope>NUCLEOTIDE SEQUENCE [LARGE SCALE GENOMIC DNA]</scope>
    <source>
        <strain evidence="2 3">DAOM 197198</strain>
    </source>
</reference>
<dbReference type="Gene3D" id="3.60.130.30">
    <property type="match status" value="2"/>
</dbReference>
<keyword evidence="3" id="KW-1185">Reference proteome</keyword>
<dbReference type="VEuPathDB" id="FungiDB:RhiirFUN_005824"/>
<accession>A0A2P4P267</accession>
<evidence type="ECO:0000313" key="3">
    <source>
        <dbReference type="Proteomes" id="UP000018888"/>
    </source>
</evidence>
<dbReference type="AlphaFoldDB" id="A0A2P4P267"/>
<dbReference type="Proteomes" id="UP000018888">
    <property type="component" value="Unassembled WGS sequence"/>
</dbReference>
<comment type="caution">
    <text evidence="2">The sequence shown here is derived from an EMBL/GenBank/DDBJ whole genome shotgun (WGS) entry which is preliminary data.</text>
</comment>